<dbReference type="RefSeq" id="WP_183408614.1">
    <property type="nucleotide sequence ID" value="NZ_JACHWY010000001.1"/>
</dbReference>
<evidence type="ECO:0008006" key="3">
    <source>
        <dbReference type="Google" id="ProtNLM"/>
    </source>
</evidence>
<organism evidence="1 2">
    <name type="scientific">Litorivivens lipolytica</name>
    <dbReference type="NCBI Taxonomy" id="1524264"/>
    <lineage>
        <taxon>Bacteria</taxon>
        <taxon>Pseudomonadati</taxon>
        <taxon>Pseudomonadota</taxon>
        <taxon>Gammaproteobacteria</taxon>
        <taxon>Litorivivens</taxon>
    </lineage>
</organism>
<dbReference type="Proteomes" id="UP000537130">
    <property type="component" value="Unassembled WGS sequence"/>
</dbReference>
<sequence>MKYTDGNQAKVGDQVLIGKKYHGVVVADIDAGEYSIEYPREQWSYLISGVMIDTDFGGLVHYDQESLVGEVIELVKRG</sequence>
<gene>
    <name evidence="1" type="ORF">FHR99_000132</name>
</gene>
<evidence type="ECO:0000313" key="2">
    <source>
        <dbReference type="Proteomes" id="UP000537130"/>
    </source>
</evidence>
<evidence type="ECO:0000313" key="1">
    <source>
        <dbReference type="EMBL" id="MBB3045896.1"/>
    </source>
</evidence>
<accession>A0A7W4W1T3</accession>
<proteinExistence type="predicted"/>
<comment type="caution">
    <text evidence="1">The sequence shown here is derived from an EMBL/GenBank/DDBJ whole genome shotgun (WGS) entry which is preliminary data.</text>
</comment>
<reference evidence="1 2" key="1">
    <citation type="submission" date="2020-08" db="EMBL/GenBank/DDBJ databases">
        <title>Genomic Encyclopedia of Type Strains, Phase III (KMG-III): the genomes of soil and plant-associated and newly described type strains.</title>
        <authorList>
            <person name="Whitman W."/>
        </authorList>
    </citation>
    <scope>NUCLEOTIDE SEQUENCE [LARGE SCALE GENOMIC DNA]</scope>
    <source>
        <strain evidence="1 2">CECT 8654</strain>
    </source>
</reference>
<keyword evidence="2" id="KW-1185">Reference proteome</keyword>
<name>A0A7W4W1T3_9GAMM</name>
<dbReference type="EMBL" id="JACHWY010000001">
    <property type="protein sequence ID" value="MBB3045896.1"/>
    <property type="molecule type" value="Genomic_DNA"/>
</dbReference>
<dbReference type="AlphaFoldDB" id="A0A7W4W1T3"/>
<protein>
    <recommendedName>
        <fullName evidence="3">YopX protein domain-containing protein</fullName>
    </recommendedName>
</protein>